<dbReference type="Gene3D" id="2.160.10.10">
    <property type="entry name" value="Hexapeptide repeat proteins"/>
    <property type="match status" value="1"/>
</dbReference>
<evidence type="ECO:0000259" key="1">
    <source>
        <dbReference type="Pfam" id="PF25087"/>
    </source>
</evidence>
<dbReference type="PANTHER" id="PTHR13061:SF29">
    <property type="entry name" value="GAMMA CARBONIC ANHYDRASE-LIKE 1, MITOCHONDRIAL-RELATED"/>
    <property type="match status" value="1"/>
</dbReference>
<dbReference type="InterPro" id="IPR011004">
    <property type="entry name" value="Trimer_LpxA-like_sf"/>
</dbReference>
<dbReference type="CDD" id="cd04645">
    <property type="entry name" value="LbH_gamma_CA_like"/>
    <property type="match status" value="1"/>
</dbReference>
<proteinExistence type="predicted"/>
<dbReference type="InterPro" id="IPR050484">
    <property type="entry name" value="Transf_Hexapept/Carb_Anhydrase"/>
</dbReference>
<dbReference type="InterPro" id="IPR047324">
    <property type="entry name" value="LbH_gamma_CA-like"/>
</dbReference>
<comment type="caution">
    <text evidence="2">The sequence shown here is derived from an EMBL/GenBank/DDBJ whole genome shotgun (WGS) entry which is preliminary data.</text>
</comment>
<evidence type="ECO:0000313" key="3">
    <source>
        <dbReference type="Proteomes" id="UP000017747"/>
    </source>
</evidence>
<dbReference type="RefSeq" id="WP_023388735.1">
    <property type="nucleotide sequence ID" value="NZ_AXUN02000212.1"/>
</dbReference>
<dbReference type="EMBL" id="AXUN02000212">
    <property type="protein sequence ID" value="ETA79460.1"/>
    <property type="molecule type" value="Genomic_DNA"/>
</dbReference>
<name>V7HZP6_9CLOT</name>
<gene>
    <name evidence="2" type="ORF">T472_0216895</name>
</gene>
<sequence>MIKALGEKVPQVNEDSFVAENAMIIGDVTLGRGASVWYGSVLRGDTGPISIGDMTNIQDLTLVHVSMGGLTTIGRNVSIGHRCTIHGCTIMDDTLVGMDSTILDKAVIGRFCIIGAGSLVTKGTVVPDKEVWVGRPARFLRKCEDKDIEYILHAAEHYKEFTAMHKGDAK</sequence>
<accession>V7HZP6</accession>
<dbReference type="SUPFAM" id="SSF51161">
    <property type="entry name" value="Trimeric LpxA-like enzymes"/>
    <property type="match status" value="1"/>
</dbReference>
<dbReference type="OrthoDB" id="9803036at2"/>
<organism evidence="2 3">
    <name type="scientific">Youngiibacter fragilis 232.1</name>
    <dbReference type="NCBI Taxonomy" id="994573"/>
    <lineage>
        <taxon>Bacteria</taxon>
        <taxon>Bacillati</taxon>
        <taxon>Bacillota</taxon>
        <taxon>Clostridia</taxon>
        <taxon>Eubacteriales</taxon>
        <taxon>Clostridiaceae</taxon>
        <taxon>Youngiibacter</taxon>
    </lineage>
</organism>
<protein>
    <submittedName>
        <fullName evidence="2">Carbonic anhydrase</fullName>
    </submittedName>
</protein>
<dbReference type="STRING" id="994573.T472_0216895"/>
<evidence type="ECO:0000313" key="2">
    <source>
        <dbReference type="EMBL" id="ETA79460.1"/>
    </source>
</evidence>
<reference evidence="2 3" key="1">
    <citation type="journal article" date="2014" name="Genome Announc.">
        <title>Genome Sequence of Youngiibacter fragilis, the Type Strain of the Genus Youngiibacter.</title>
        <authorList>
            <person name="Wawrik C.B."/>
            <person name="Callaghan A.V."/>
            <person name="Stamps B.W."/>
            <person name="Wawrik B."/>
        </authorList>
    </citation>
    <scope>NUCLEOTIDE SEQUENCE [LARGE SCALE GENOMIC DNA]</scope>
    <source>
        <strain evidence="2 3">232.1</strain>
    </source>
</reference>
<dbReference type="AlphaFoldDB" id="V7HZP6"/>
<dbReference type="PANTHER" id="PTHR13061">
    <property type="entry name" value="DYNACTIN SUBUNIT P25"/>
    <property type="match status" value="1"/>
</dbReference>
<dbReference type="InterPro" id="IPR056729">
    <property type="entry name" value="GMPPB_C"/>
</dbReference>
<dbReference type="Proteomes" id="UP000017747">
    <property type="component" value="Unassembled WGS sequence"/>
</dbReference>
<keyword evidence="3" id="KW-1185">Reference proteome</keyword>
<dbReference type="Pfam" id="PF25087">
    <property type="entry name" value="GMPPB_C"/>
    <property type="match status" value="1"/>
</dbReference>
<dbReference type="eggNOG" id="COG0663">
    <property type="taxonomic scope" value="Bacteria"/>
</dbReference>
<feature type="domain" description="Mannose-1-phosphate guanyltransferase C-terminal" evidence="1">
    <location>
        <begin position="66"/>
        <end position="128"/>
    </location>
</feature>